<organism evidence="1 2">
    <name type="scientific">Periconia macrospinosa</name>
    <dbReference type="NCBI Taxonomy" id="97972"/>
    <lineage>
        <taxon>Eukaryota</taxon>
        <taxon>Fungi</taxon>
        <taxon>Dikarya</taxon>
        <taxon>Ascomycota</taxon>
        <taxon>Pezizomycotina</taxon>
        <taxon>Dothideomycetes</taxon>
        <taxon>Pleosporomycetidae</taxon>
        <taxon>Pleosporales</taxon>
        <taxon>Massarineae</taxon>
        <taxon>Periconiaceae</taxon>
        <taxon>Periconia</taxon>
    </lineage>
</organism>
<evidence type="ECO:0000313" key="2">
    <source>
        <dbReference type="Proteomes" id="UP000244855"/>
    </source>
</evidence>
<name>A0A2V1DAJ8_9PLEO</name>
<accession>A0A2V1DAJ8</accession>
<sequence length="56" mass="6709">MYMYPSIFKALTFLSPCFLIYHHPTTRGSTIINKHTYVHTFLPPIYSFSPHKYVYH</sequence>
<dbReference type="EMBL" id="KZ805509">
    <property type="protein sequence ID" value="PVH95071.1"/>
    <property type="molecule type" value="Genomic_DNA"/>
</dbReference>
<dbReference type="AlphaFoldDB" id="A0A2V1DAJ8"/>
<protein>
    <submittedName>
        <fullName evidence="1">Uncharacterized protein</fullName>
    </submittedName>
</protein>
<evidence type="ECO:0000313" key="1">
    <source>
        <dbReference type="EMBL" id="PVH95071.1"/>
    </source>
</evidence>
<proteinExistence type="predicted"/>
<keyword evidence="2" id="KW-1185">Reference proteome</keyword>
<reference evidence="1 2" key="1">
    <citation type="journal article" date="2018" name="Sci. Rep.">
        <title>Comparative genomics provides insights into the lifestyle and reveals functional heterogeneity of dark septate endophytic fungi.</title>
        <authorList>
            <person name="Knapp D.G."/>
            <person name="Nemeth J.B."/>
            <person name="Barry K."/>
            <person name="Hainaut M."/>
            <person name="Henrissat B."/>
            <person name="Johnson J."/>
            <person name="Kuo A."/>
            <person name="Lim J.H.P."/>
            <person name="Lipzen A."/>
            <person name="Nolan M."/>
            <person name="Ohm R.A."/>
            <person name="Tamas L."/>
            <person name="Grigoriev I.V."/>
            <person name="Spatafora J.W."/>
            <person name="Nagy L.G."/>
            <person name="Kovacs G.M."/>
        </authorList>
    </citation>
    <scope>NUCLEOTIDE SEQUENCE [LARGE SCALE GENOMIC DNA]</scope>
    <source>
        <strain evidence="1 2">DSE2036</strain>
    </source>
</reference>
<dbReference type="Proteomes" id="UP000244855">
    <property type="component" value="Unassembled WGS sequence"/>
</dbReference>
<gene>
    <name evidence="1" type="ORF">DM02DRAFT_168812</name>
</gene>